<dbReference type="Proteomes" id="UP000178636">
    <property type="component" value="Unassembled WGS sequence"/>
</dbReference>
<comment type="caution">
    <text evidence="5">The sequence shown here is derived from an EMBL/GenBank/DDBJ whole genome shotgun (WGS) entry which is preliminary data.</text>
</comment>
<keyword evidence="2" id="KW-0378">Hydrolase</keyword>
<keyword evidence="1" id="KW-0479">Metal-binding</keyword>
<evidence type="ECO:0000256" key="3">
    <source>
        <dbReference type="ARBA" id="ARBA00023211"/>
    </source>
</evidence>
<dbReference type="PANTHER" id="PTHR43782">
    <property type="entry name" value="ARGINASE"/>
    <property type="match status" value="1"/>
</dbReference>
<keyword evidence="3" id="KW-0464">Manganese</keyword>
<dbReference type="GO" id="GO:0030145">
    <property type="term" value="F:manganese ion binding"/>
    <property type="evidence" value="ECO:0007669"/>
    <property type="project" value="TreeGrafter"/>
</dbReference>
<name>A0A1G2DDW5_9BACT</name>
<reference evidence="5 6" key="1">
    <citation type="journal article" date="2016" name="Nat. Commun.">
        <title>Thousands of microbial genomes shed light on interconnected biogeochemical processes in an aquifer system.</title>
        <authorList>
            <person name="Anantharaman K."/>
            <person name="Brown C.T."/>
            <person name="Hug L.A."/>
            <person name="Sharon I."/>
            <person name="Castelle C.J."/>
            <person name="Probst A.J."/>
            <person name="Thomas B.C."/>
            <person name="Singh A."/>
            <person name="Wilkins M.J."/>
            <person name="Karaoz U."/>
            <person name="Brodie E.L."/>
            <person name="Williams K.H."/>
            <person name="Hubbard S.S."/>
            <person name="Banfield J.F."/>
        </authorList>
    </citation>
    <scope>NUCLEOTIDE SEQUENCE [LARGE SCALE GENOMIC DNA]</scope>
</reference>
<dbReference type="Gene3D" id="3.40.800.10">
    <property type="entry name" value="Ureohydrolase domain"/>
    <property type="match status" value="1"/>
</dbReference>
<comment type="similarity">
    <text evidence="4">Belongs to the arginase family.</text>
</comment>
<dbReference type="AlphaFoldDB" id="A0A1G2DDW5"/>
<evidence type="ECO:0000313" key="6">
    <source>
        <dbReference type="Proteomes" id="UP000178636"/>
    </source>
</evidence>
<proteinExistence type="inferred from homology"/>
<evidence type="ECO:0008006" key="7">
    <source>
        <dbReference type="Google" id="ProtNLM"/>
    </source>
</evidence>
<accession>A0A1G2DDW5</accession>
<evidence type="ECO:0000256" key="2">
    <source>
        <dbReference type="ARBA" id="ARBA00022801"/>
    </source>
</evidence>
<dbReference type="PANTHER" id="PTHR43782:SF3">
    <property type="entry name" value="ARGINASE"/>
    <property type="match status" value="1"/>
</dbReference>
<dbReference type="PROSITE" id="PS51409">
    <property type="entry name" value="ARGINASE_2"/>
    <property type="match status" value="1"/>
</dbReference>
<evidence type="ECO:0000256" key="4">
    <source>
        <dbReference type="PROSITE-ProRule" id="PRU00742"/>
    </source>
</evidence>
<dbReference type="InterPro" id="IPR006035">
    <property type="entry name" value="Ureohydrolase"/>
</dbReference>
<sequence>MPRSIYLLSVPSDAGALNGTDLGPESLLNALPPALFGAGYGYHKVVRRDLGEQTGFPGTAALHRRSRGKVHRKREVVQVANMTAQAVRESLNWDAFVAVLGGDHSIAMGSCRGALEFARSRGKTLGLLWIDAHYDAHTHLSTLSHNANGMPLATLLGYGPPCFRPGRQAFLPEHVLHLGAGEKDCEPPERALLEQLGVRMIPAKDFRQLNVAVPWRALVQLLARVDLVWVSFDLDAVNRVHAPGVHLRSENGLTKMTLLWIAGHVAQSRKLCGVDIMEHKPSAEEYDGDGRGKTAMLASEFLLTLLGKDPQSVQ</sequence>
<dbReference type="STRING" id="1798664.A3C93_00340"/>
<organism evidence="5 6">
    <name type="scientific">Candidatus Lloydbacteria bacterium RIFCSPHIGHO2_02_FULL_54_17</name>
    <dbReference type="NCBI Taxonomy" id="1798664"/>
    <lineage>
        <taxon>Bacteria</taxon>
        <taxon>Candidatus Lloydiibacteriota</taxon>
    </lineage>
</organism>
<gene>
    <name evidence="5" type="ORF">A3C93_00340</name>
</gene>
<protein>
    <recommendedName>
        <fullName evidence="7">Arginase</fullName>
    </recommendedName>
</protein>
<dbReference type="EMBL" id="MHLO01000028">
    <property type="protein sequence ID" value="OGZ11837.1"/>
    <property type="molecule type" value="Genomic_DNA"/>
</dbReference>
<dbReference type="GO" id="GO:0005737">
    <property type="term" value="C:cytoplasm"/>
    <property type="evidence" value="ECO:0007669"/>
    <property type="project" value="TreeGrafter"/>
</dbReference>
<evidence type="ECO:0000313" key="5">
    <source>
        <dbReference type="EMBL" id="OGZ11837.1"/>
    </source>
</evidence>
<dbReference type="SUPFAM" id="SSF52768">
    <property type="entry name" value="Arginase/deacetylase"/>
    <property type="match status" value="1"/>
</dbReference>
<dbReference type="InterPro" id="IPR023696">
    <property type="entry name" value="Ureohydrolase_dom_sf"/>
</dbReference>
<dbReference type="Pfam" id="PF00491">
    <property type="entry name" value="Arginase"/>
    <property type="match status" value="1"/>
</dbReference>
<evidence type="ECO:0000256" key="1">
    <source>
        <dbReference type="ARBA" id="ARBA00022723"/>
    </source>
</evidence>
<dbReference type="PRINTS" id="PR00116">
    <property type="entry name" value="ARGINASE"/>
</dbReference>
<dbReference type="GO" id="GO:0004053">
    <property type="term" value="F:arginase activity"/>
    <property type="evidence" value="ECO:0007669"/>
    <property type="project" value="TreeGrafter"/>
</dbReference>